<evidence type="ECO:0000313" key="3">
    <source>
        <dbReference type="Proteomes" id="UP000619244"/>
    </source>
</evidence>
<evidence type="ECO:0000256" key="1">
    <source>
        <dbReference type="SAM" id="MobiDB-lite"/>
    </source>
</evidence>
<reference evidence="2" key="2">
    <citation type="submission" date="2020-09" db="EMBL/GenBank/DDBJ databases">
        <authorList>
            <person name="Sun Q."/>
            <person name="Ohkuma M."/>
        </authorList>
    </citation>
    <scope>NUCLEOTIDE SEQUENCE</scope>
    <source>
        <strain evidence="2">JCM 4790</strain>
    </source>
</reference>
<feature type="compositionally biased region" description="Basic and acidic residues" evidence="1">
    <location>
        <begin position="12"/>
        <end position="30"/>
    </location>
</feature>
<protein>
    <submittedName>
        <fullName evidence="2">Uncharacterized protein</fullName>
    </submittedName>
</protein>
<sequence>MQGAVPVLDGGADDRGHQDEQCGGDDRDQVVRQNTVHRVGAVSHRAGAGPCGRARLSPVMVCASCPSARRRRGCVLPPVGGVLFAPACDVPGVRLRHVLSVLRASGLSPDGR</sequence>
<feature type="region of interest" description="Disordered" evidence="1">
    <location>
        <begin position="1"/>
        <end position="30"/>
    </location>
</feature>
<comment type="caution">
    <text evidence="2">The sequence shown here is derived from an EMBL/GenBank/DDBJ whole genome shotgun (WGS) entry which is preliminary data.</text>
</comment>
<proteinExistence type="predicted"/>
<accession>A0A918KMX3</accession>
<reference evidence="2" key="1">
    <citation type="journal article" date="2014" name="Int. J. Syst. Evol. Microbiol.">
        <title>Complete genome sequence of Corynebacterium casei LMG S-19264T (=DSM 44701T), isolated from a smear-ripened cheese.</title>
        <authorList>
            <consortium name="US DOE Joint Genome Institute (JGI-PGF)"/>
            <person name="Walter F."/>
            <person name="Albersmeier A."/>
            <person name="Kalinowski J."/>
            <person name="Ruckert C."/>
        </authorList>
    </citation>
    <scope>NUCLEOTIDE SEQUENCE</scope>
    <source>
        <strain evidence="2">JCM 4790</strain>
    </source>
</reference>
<gene>
    <name evidence="2" type="ORF">GCM10010358_24540</name>
</gene>
<evidence type="ECO:0000313" key="2">
    <source>
        <dbReference type="EMBL" id="GGX69216.1"/>
    </source>
</evidence>
<dbReference type="EMBL" id="BMVU01000008">
    <property type="protein sequence ID" value="GGX69216.1"/>
    <property type="molecule type" value="Genomic_DNA"/>
</dbReference>
<keyword evidence="3" id="KW-1185">Reference proteome</keyword>
<organism evidence="2 3">
    <name type="scientific">Streptomyces minutiscleroticus</name>
    <dbReference type="NCBI Taxonomy" id="68238"/>
    <lineage>
        <taxon>Bacteria</taxon>
        <taxon>Bacillati</taxon>
        <taxon>Actinomycetota</taxon>
        <taxon>Actinomycetes</taxon>
        <taxon>Kitasatosporales</taxon>
        <taxon>Streptomycetaceae</taxon>
        <taxon>Streptomyces</taxon>
    </lineage>
</organism>
<dbReference type="Proteomes" id="UP000619244">
    <property type="component" value="Unassembled WGS sequence"/>
</dbReference>
<name>A0A918KMX3_9ACTN</name>
<dbReference type="AlphaFoldDB" id="A0A918KMX3"/>